<sequence length="85" mass="9609">MCLDYERAKIEQLRKRYPEGTRICLDEMDGEPQMLAGLKGKVFHVDDAGQIHVEWENGSTLALVPGVDQFHKTGGPEKKKEVPSR</sequence>
<dbReference type="AlphaFoldDB" id="A0A1C7I7D6"/>
<evidence type="ECO:0000259" key="1">
    <source>
        <dbReference type="Pfam" id="PF14192"/>
    </source>
</evidence>
<dbReference type="Pfam" id="PF14192">
    <property type="entry name" value="DUF4314"/>
    <property type="match status" value="1"/>
</dbReference>
<dbReference type="STRING" id="1796616.A4V09_07280"/>
<protein>
    <submittedName>
        <fullName evidence="2">DUF4314 domain-containing protein</fullName>
    </submittedName>
</protein>
<keyword evidence="3" id="KW-1185">Reference proteome</keyword>
<dbReference type="InterPro" id="IPR025463">
    <property type="entry name" value="DUF4314"/>
</dbReference>
<accession>A0A1C7I7D6</accession>
<reference evidence="2" key="1">
    <citation type="submission" date="2017-04" db="EMBL/GenBank/DDBJ databases">
        <title>Complete Genome Sequences of Twelve Strains of a Stable Defined Moderately Diverse Mouse Microbiota 2 (sDMDMm2).</title>
        <authorList>
            <person name="Uchimura Y."/>
            <person name="Wyss M."/>
            <person name="Brugiroux S."/>
            <person name="Limenitakis J.P."/>
            <person name="Stecher B."/>
            <person name="McCoy K.D."/>
            <person name="Macpherson A.J."/>
        </authorList>
    </citation>
    <scope>NUCLEOTIDE SEQUENCE</scope>
    <source>
        <strain evidence="2">YL58</strain>
    </source>
</reference>
<evidence type="ECO:0000313" key="2">
    <source>
        <dbReference type="EMBL" id="ANU75587.1"/>
    </source>
</evidence>
<name>A0A1C7I7D6_9FIRM</name>
<organism evidence="2 3">
    <name type="scientific">Blautia pseudococcoides</name>
    <dbReference type="NCBI Taxonomy" id="1796616"/>
    <lineage>
        <taxon>Bacteria</taxon>
        <taxon>Bacillati</taxon>
        <taxon>Bacillota</taxon>
        <taxon>Clostridia</taxon>
        <taxon>Lachnospirales</taxon>
        <taxon>Lachnospiraceae</taxon>
        <taxon>Blautia</taxon>
    </lineage>
</organism>
<feature type="domain" description="DUF4314" evidence="1">
    <location>
        <begin position="7"/>
        <end position="72"/>
    </location>
</feature>
<dbReference type="Proteomes" id="UP000092574">
    <property type="component" value="Chromosome"/>
</dbReference>
<dbReference type="OrthoDB" id="9813511at2"/>
<proteinExistence type="predicted"/>
<dbReference type="RefSeq" id="WP_065541779.1">
    <property type="nucleotide sequence ID" value="NZ_CP015405.2"/>
</dbReference>
<dbReference type="EMBL" id="CP015405">
    <property type="protein sequence ID" value="ANU75587.1"/>
    <property type="molecule type" value="Genomic_DNA"/>
</dbReference>
<dbReference type="KEGG" id="byl:A4V09_07280"/>
<gene>
    <name evidence="2" type="ORF">A4V09_07280</name>
</gene>
<evidence type="ECO:0000313" key="3">
    <source>
        <dbReference type="Proteomes" id="UP000092574"/>
    </source>
</evidence>